<dbReference type="Proteomes" id="UP000001520">
    <property type="component" value="Chromosome"/>
</dbReference>
<dbReference type="KEGG" id="ddf:DEFDS_1221"/>
<dbReference type="RefSeq" id="WP_013007936.1">
    <property type="nucleotide sequence ID" value="NC_013939.1"/>
</dbReference>
<dbReference type="AlphaFoldDB" id="D3PDL6"/>
<name>D3PDL6_DEFDS</name>
<accession>D3PDL6</accession>
<evidence type="ECO:0000313" key="1">
    <source>
        <dbReference type="EMBL" id="BAI80689.1"/>
    </source>
</evidence>
<protein>
    <submittedName>
        <fullName evidence="1">Uncharacterized protein</fullName>
    </submittedName>
</protein>
<reference evidence="1 2" key="1">
    <citation type="journal article" date="2010" name="DNA Res.">
        <title>Bacterial lifestyle in a deep-sea hydrothermal vent chimney revealed by the genome sequence of the thermophilic bacterium Deferribacter desulfuricans SSM1.</title>
        <authorList>
            <person name="Takaki Y."/>
            <person name="Shimamura S."/>
            <person name="Nakagawa S."/>
            <person name="Fukuhara Y."/>
            <person name="Horikawa H."/>
            <person name="Ankai A."/>
            <person name="Harada T."/>
            <person name="Hosoyama A."/>
            <person name="Oguchi A."/>
            <person name="Fukui S."/>
            <person name="Fujita N."/>
            <person name="Takami H."/>
            <person name="Takai K."/>
        </authorList>
    </citation>
    <scope>NUCLEOTIDE SEQUENCE [LARGE SCALE GENOMIC DNA]</scope>
    <source>
        <strain evidence="2">DSM 14783 / JCM 11476 / NBRC 101012 / SSM1</strain>
    </source>
</reference>
<organism evidence="1 2">
    <name type="scientific">Deferribacter desulfuricans (strain DSM 14783 / JCM 11476 / NBRC 101012 / SSM1)</name>
    <dbReference type="NCBI Taxonomy" id="639282"/>
    <lineage>
        <taxon>Bacteria</taxon>
        <taxon>Pseudomonadati</taxon>
        <taxon>Deferribacterota</taxon>
        <taxon>Deferribacteres</taxon>
        <taxon>Deferribacterales</taxon>
        <taxon>Deferribacteraceae</taxon>
        <taxon>Deferribacter</taxon>
    </lineage>
</organism>
<gene>
    <name evidence="1" type="ordered locus">DEFDS_1221</name>
</gene>
<keyword evidence="2" id="KW-1185">Reference proteome</keyword>
<sequence>MKYKSFYLIDKIIDSLKKQFPKKCSCGKEFKDFKEFIENTSLPAPQNLQIFDCDDVHEVLSLRNCNNCNSTIAIRCALDDIDKKVLLDLIKEDIKINNIEEDEFLQILRNEVLSCAKKKLNINNENSQK</sequence>
<dbReference type="HOGENOM" id="CLU_1945202_0_0_0"/>
<proteinExistence type="predicted"/>
<dbReference type="OrthoDB" id="5405941at2"/>
<dbReference type="EMBL" id="AP011529">
    <property type="protein sequence ID" value="BAI80689.1"/>
    <property type="molecule type" value="Genomic_DNA"/>
</dbReference>
<dbReference type="STRING" id="639282.DEFDS_1221"/>
<evidence type="ECO:0000313" key="2">
    <source>
        <dbReference type="Proteomes" id="UP000001520"/>
    </source>
</evidence>
<dbReference type="eggNOG" id="ENOG503031P">
    <property type="taxonomic scope" value="Bacteria"/>
</dbReference>